<gene>
    <name evidence="1" type="ORF">SH601_16800</name>
</gene>
<dbReference type="Proteomes" id="UP001277972">
    <property type="component" value="Unassembled WGS sequence"/>
</dbReference>
<proteinExistence type="predicted"/>
<evidence type="ECO:0000313" key="1">
    <source>
        <dbReference type="EMBL" id="MDX8047622.1"/>
    </source>
</evidence>
<accession>A0ACC6M9Z3</accession>
<reference evidence="1" key="1">
    <citation type="submission" date="2023-11" db="EMBL/GenBank/DDBJ databases">
        <title>Gracilibacillus pellucida a moderately halophilic bacterium isolated from saline soil in Xinjiang province.</title>
        <authorList>
            <person name="Zhang Z."/>
            <person name="Tan F."/>
            <person name="Wang Y."/>
            <person name="Xia M."/>
        </authorList>
    </citation>
    <scope>NUCLEOTIDE SEQUENCE</scope>
    <source>
        <strain evidence="1">S3-1-1</strain>
    </source>
</reference>
<comment type="caution">
    <text evidence="1">The sequence shown here is derived from an EMBL/GenBank/DDBJ whole genome shotgun (WGS) entry which is preliminary data.</text>
</comment>
<sequence length="235" mass="27470">MKYFFISVGIIIFMLMVDQVMIETKTDSDNQKELDDMLEVLDHYDLKLENYQTIIKESRKIDDIDKIASIMEEFQLIEQDENSIKFERDRQESTAITESVLLVRVNEKESLYQIIYTITATDSTPTIRKDYHKQISTITNDLFTENAQTFTCVEGWNNGIIDIVCLKIFLSERLNMTIIDEINDASIQSWTGYIPDWKNTWKQQDNEINMQIAVREGVADRTTLTIGTPILIHEY</sequence>
<dbReference type="EMBL" id="JAWZSR010000017">
    <property type="protein sequence ID" value="MDX8047622.1"/>
    <property type="molecule type" value="Genomic_DNA"/>
</dbReference>
<protein>
    <submittedName>
        <fullName evidence="1">YwmB family TATA-box binding protein</fullName>
    </submittedName>
</protein>
<organism evidence="1 2">
    <name type="scientific">Gracilibacillus pellucidus</name>
    <dbReference type="NCBI Taxonomy" id="3095368"/>
    <lineage>
        <taxon>Bacteria</taxon>
        <taxon>Bacillati</taxon>
        <taxon>Bacillota</taxon>
        <taxon>Bacilli</taxon>
        <taxon>Bacillales</taxon>
        <taxon>Bacillaceae</taxon>
        <taxon>Gracilibacillus</taxon>
    </lineage>
</organism>
<keyword evidence="2" id="KW-1185">Reference proteome</keyword>
<evidence type="ECO:0000313" key="2">
    <source>
        <dbReference type="Proteomes" id="UP001277972"/>
    </source>
</evidence>
<name>A0ACC6M9Z3_9BACI</name>